<evidence type="ECO:0000313" key="8">
    <source>
        <dbReference type="Proteomes" id="UP000070483"/>
    </source>
</evidence>
<dbReference type="InterPro" id="IPR029052">
    <property type="entry name" value="Metallo-depent_PP-like"/>
</dbReference>
<keyword evidence="1" id="KW-0479">Metal-binding</keyword>
<dbReference type="STRING" id="157687.HMPREF3180_00307"/>
<dbReference type="Gene3D" id="3.60.21.10">
    <property type="match status" value="1"/>
</dbReference>
<dbReference type="PANTHER" id="PTHR11575:SF46">
    <property type="entry name" value="PROTEIN USHA"/>
    <property type="match status" value="1"/>
</dbReference>
<name>A0A134APF4_9FUSO</name>
<evidence type="ECO:0000256" key="2">
    <source>
        <dbReference type="ARBA" id="ARBA00022729"/>
    </source>
</evidence>
<dbReference type="SUPFAM" id="SSF56300">
    <property type="entry name" value="Metallo-dependent phosphatases"/>
    <property type="match status" value="1"/>
</dbReference>
<dbReference type="Gene3D" id="3.90.780.10">
    <property type="entry name" value="5'-Nucleotidase, C-terminal domain"/>
    <property type="match status" value="1"/>
</dbReference>
<evidence type="ECO:0000256" key="1">
    <source>
        <dbReference type="ARBA" id="ARBA00022723"/>
    </source>
</evidence>
<dbReference type="GO" id="GO:0000166">
    <property type="term" value="F:nucleotide binding"/>
    <property type="evidence" value="ECO:0007669"/>
    <property type="project" value="UniProtKB-KW"/>
</dbReference>
<comment type="caution">
    <text evidence="7">The sequence shown here is derived from an EMBL/GenBank/DDBJ whole genome shotgun (WGS) entry which is preliminary data.</text>
</comment>
<protein>
    <submittedName>
        <fullName evidence="7">NAD nucleotidase</fullName>
    </submittedName>
</protein>
<dbReference type="EMBL" id="LSDD01000021">
    <property type="protein sequence ID" value="KXB69568.1"/>
    <property type="molecule type" value="Genomic_DNA"/>
</dbReference>
<dbReference type="Proteomes" id="UP000070483">
    <property type="component" value="Unassembled WGS sequence"/>
</dbReference>
<evidence type="ECO:0000313" key="7">
    <source>
        <dbReference type="EMBL" id="KXB69568.1"/>
    </source>
</evidence>
<dbReference type="GO" id="GO:0046872">
    <property type="term" value="F:metal ion binding"/>
    <property type="evidence" value="ECO:0007669"/>
    <property type="project" value="UniProtKB-KW"/>
</dbReference>
<dbReference type="GO" id="GO:0008253">
    <property type="term" value="F:5'-nucleotidase activity"/>
    <property type="evidence" value="ECO:0007669"/>
    <property type="project" value="InterPro"/>
</dbReference>
<dbReference type="AlphaFoldDB" id="A0A134APF4"/>
<dbReference type="GO" id="GO:0030288">
    <property type="term" value="C:outer membrane-bounded periplasmic space"/>
    <property type="evidence" value="ECO:0007669"/>
    <property type="project" value="TreeGrafter"/>
</dbReference>
<dbReference type="Pfam" id="PF00149">
    <property type="entry name" value="Metallophos"/>
    <property type="match status" value="1"/>
</dbReference>
<dbReference type="GO" id="GO:0009166">
    <property type="term" value="P:nucleotide catabolic process"/>
    <property type="evidence" value="ECO:0007669"/>
    <property type="project" value="InterPro"/>
</dbReference>
<evidence type="ECO:0000256" key="4">
    <source>
        <dbReference type="RuleBase" id="RU362119"/>
    </source>
</evidence>
<accession>A0A134APF4</accession>
<feature type="domain" description="Calcineurin-like phosphoesterase" evidence="5">
    <location>
        <begin position="45"/>
        <end position="260"/>
    </location>
</feature>
<dbReference type="InterPro" id="IPR006179">
    <property type="entry name" value="5_nucleotidase/apyrase"/>
</dbReference>
<sequence length="602" mass="66301">MQEVKIMKKLLLLGLVLALLPVANLEAKTIKKAAGKNSQSTFELNVAHINDHHSHLEEEKIPIKLDGKTVTVHIGGLPRVGQEIKNFRKNNKNTLVVHAGDAVTGTLYYTLFEGKADAELMNAINFDAYTLGNHEFDDGNKFLRSFLDALKIPVVSSNVVPDKGSILEGKWKPYIIKNIGGQNVGIIGIDVVKKTKESSSPGEDIKFLDEVETAKKYAKELQDKGINKIVLLSHAGYKKNVEIGQKVDGIDLIISGDTHYLLGKEFEQFGLVPEADSYPKKVNSPNGNPVYIAEAWNYSYLLGEMKAKFDKNGVITELTPAPKLLIGDDFFEVKGADGKAVQLDEQEKGKILNSIKNNKNIVAIKNDPALAKLLERYQKEKTELGKRKIGKITEEIPGGSDNRVPSEHNKDGSFATTLVAESVLHKLRNTGTGNVDFVIGNAGNVRITLNPGDFSYDLAYSLLPFTSNTVFITDVTGAEVKQILEDAIDYVLNGGSTGAFPYGAGIRYEATKEGTLGTRVKKIEVFDFKANKWIPIDAKKTYMLAVNSYIAKGKDGYTTLGKITAQKRGNDTHLSDTKMFIDYLKEKKEIGKPKSTNVIFKY</sequence>
<dbReference type="Pfam" id="PF02872">
    <property type="entry name" value="5_nucleotid_C"/>
    <property type="match status" value="1"/>
</dbReference>
<dbReference type="PROSITE" id="PS00786">
    <property type="entry name" value="5_NUCLEOTIDASE_2"/>
    <property type="match status" value="1"/>
</dbReference>
<evidence type="ECO:0000256" key="3">
    <source>
        <dbReference type="ARBA" id="ARBA00022741"/>
    </source>
</evidence>
<dbReference type="GO" id="GO:0008768">
    <property type="term" value="F:UDP-sugar diphosphatase activity"/>
    <property type="evidence" value="ECO:0007669"/>
    <property type="project" value="TreeGrafter"/>
</dbReference>
<comment type="similarity">
    <text evidence="4">Belongs to the 5'-nucleotidase family.</text>
</comment>
<dbReference type="PRINTS" id="PR01607">
    <property type="entry name" value="APYRASEFAMLY"/>
</dbReference>
<evidence type="ECO:0000259" key="6">
    <source>
        <dbReference type="Pfam" id="PF02872"/>
    </source>
</evidence>
<dbReference type="SUPFAM" id="SSF55816">
    <property type="entry name" value="5'-nucleotidase (syn. UDP-sugar hydrolase), C-terminal domain"/>
    <property type="match status" value="1"/>
</dbReference>
<dbReference type="NCBIfam" id="TIGR01530">
    <property type="entry name" value="nadN"/>
    <property type="match status" value="1"/>
</dbReference>
<dbReference type="PATRIC" id="fig|157687.3.peg.311"/>
<keyword evidence="8" id="KW-1185">Reference proteome</keyword>
<proteinExistence type="inferred from homology"/>
<gene>
    <name evidence="7" type="ORF">HMPREF3180_00307</name>
</gene>
<organism evidence="7 8">
    <name type="scientific">Leptotrichia wadei</name>
    <dbReference type="NCBI Taxonomy" id="157687"/>
    <lineage>
        <taxon>Bacteria</taxon>
        <taxon>Fusobacteriati</taxon>
        <taxon>Fusobacteriota</taxon>
        <taxon>Fusobacteriia</taxon>
        <taxon>Fusobacteriales</taxon>
        <taxon>Leptotrichiaceae</taxon>
        <taxon>Leptotrichia</taxon>
    </lineage>
</organism>
<dbReference type="InterPro" id="IPR036907">
    <property type="entry name" value="5'-Nucleotdase_C_sf"/>
</dbReference>
<dbReference type="PANTHER" id="PTHR11575">
    <property type="entry name" value="5'-NUCLEOTIDASE-RELATED"/>
    <property type="match status" value="1"/>
</dbReference>
<dbReference type="InterPro" id="IPR006420">
    <property type="entry name" value="NadN"/>
</dbReference>
<evidence type="ECO:0000259" key="5">
    <source>
        <dbReference type="Pfam" id="PF00149"/>
    </source>
</evidence>
<dbReference type="InterPro" id="IPR008334">
    <property type="entry name" value="5'-Nucleotdase_C"/>
</dbReference>
<keyword evidence="3 4" id="KW-0547">Nucleotide-binding</keyword>
<keyword evidence="4" id="KW-0378">Hydrolase</keyword>
<dbReference type="InterPro" id="IPR004843">
    <property type="entry name" value="Calcineurin-like_PHP"/>
</dbReference>
<feature type="domain" description="5'-Nucleotidase C-terminal" evidence="6">
    <location>
        <begin position="389"/>
        <end position="560"/>
    </location>
</feature>
<reference evidence="8" key="1">
    <citation type="submission" date="2016-01" db="EMBL/GenBank/DDBJ databases">
        <authorList>
            <person name="Mitreva M."/>
            <person name="Pepin K.H."/>
            <person name="Mihindukulasuriya K.A."/>
            <person name="Fulton R."/>
            <person name="Fronick C."/>
            <person name="O'Laughlin M."/>
            <person name="Miner T."/>
            <person name="Herter B."/>
            <person name="Rosa B.A."/>
            <person name="Cordes M."/>
            <person name="Tomlinson C."/>
            <person name="Wollam A."/>
            <person name="Palsikar V.B."/>
            <person name="Mardis E.R."/>
            <person name="Wilson R.K."/>
        </authorList>
    </citation>
    <scope>NUCLEOTIDE SEQUENCE [LARGE SCALE GENOMIC DNA]</scope>
    <source>
        <strain evidence="8">KA00185</strain>
    </source>
</reference>
<keyword evidence="2" id="KW-0732">Signal</keyword>
<dbReference type="InterPro" id="IPR006146">
    <property type="entry name" value="5'-Nucleotdase_CS"/>
</dbReference>